<dbReference type="AlphaFoldDB" id="A0A0E9X3C1"/>
<feature type="chain" id="PRO_5002434772" description="Secreted protein" evidence="1">
    <location>
        <begin position="21"/>
        <end position="80"/>
    </location>
</feature>
<feature type="signal peptide" evidence="1">
    <location>
        <begin position="1"/>
        <end position="20"/>
    </location>
</feature>
<reference evidence="2" key="2">
    <citation type="journal article" date="2015" name="Fish Shellfish Immunol.">
        <title>Early steps in the European eel (Anguilla anguilla)-Vibrio vulnificus interaction in the gills: Role of the RtxA13 toxin.</title>
        <authorList>
            <person name="Callol A."/>
            <person name="Pajuelo D."/>
            <person name="Ebbesson L."/>
            <person name="Teles M."/>
            <person name="MacKenzie S."/>
            <person name="Amaro C."/>
        </authorList>
    </citation>
    <scope>NUCLEOTIDE SEQUENCE</scope>
</reference>
<accession>A0A0E9X3C1</accession>
<name>A0A0E9X3C1_ANGAN</name>
<reference evidence="2" key="1">
    <citation type="submission" date="2014-11" db="EMBL/GenBank/DDBJ databases">
        <authorList>
            <person name="Amaro Gonzalez C."/>
        </authorList>
    </citation>
    <scope>NUCLEOTIDE SEQUENCE</scope>
</reference>
<evidence type="ECO:0000256" key="1">
    <source>
        <dbReference type="SAM" id="SignalP"/>
    </source>
</evidence>
<proteinExistence type="predicted"/>
<evidence type="ECO:0000313" key="2">
    <source>
        <dbReference type="EMBL" id="JAH96365.1"/>
    </source>
</evidence>
<protein>
    <recommendedName>
        <fullName evidence="3">Secreted protein</fullName>
    </recommendedName>
</protein>
<sequence>MVVVDFIFVRLLFCCRKSFCNLTNNQTSNWKVLLGTFFFLLQPTKRCNIIKCLLRTCSVEDCWQKNSIHFVFSKMKTLQS</sequence>
<dbReference type="EMBL" id="GBXM01012212">
    <property type="protein sequence ID" value="JAH96365.1"/>
    <property type="molecule type" value="Transcribed_RNA"/>
</dbReference>
<keyword evidence="1" id="KW-0732">Signal</keyword>
<organism evidence="2">
    <name type="scientific">Anguilla anguilla</name>
    <name type="common">European freshwater eel</name>
    <name type="synonym">Muraena anguilla</name>
    <dbReference type="NCBI Taxonomy" id="7936"/>
    <lineage>
        <taxon>Eukaryota</taxon>
        <taxon>Metazoa</taxon>
        <taxon>Chordata</taxon>
        <taxon>Craniata</taxon>
        <taxon>Vertebrata</taxon>
        <taxon>Euteleostomi</taxon>
        <taxon>Actinopterygii</taxon>
        <taxon>Neopterygii</taxon>
        <taxon>Teleostei</taxon>
        <taxon>Anguilliformes</taxon>
        <taxon>Anguillidae</taxon>
        <taxon>Anguilla</taxon>
    </lineage>
</organism>
<evidence type="ECO:0008006" key="3">
    <source>
        <dbReference type="Google" id="ProtNLM"/>
    </source>
</evidence>